<dbReference type="AlphaFoldDB" id="A0A9P0NJA0"/>
<dbReference type="Proteomes" id="UP001154329">
    <property type="component" value="Chromosome 3"/>
</dbReference>
<reference evidence="2" key="1">
    <citation type="submission" date="2022-02" db="EMBL/GenBank/DDBJ databases">
        <authorList>
            <person name="King R."/>
        </authorList>
    </citation>
    <scope>NUCLEOTIDE SEQUENCE</scope>
</reference>
<keyword evidence="3" id="KW-1185">Reference proteome</keyword>
<reference evidence="2" key="2">
    <citation type="submission" date="2022-10" db="EMBL/GenBank/DDBJ databases">
        <authorList>
            <consortium name="ENA_rothamsted_submissions"/>
            <consortium name="culmorum"/>
            <person name="King R."/>
        </authorList>
    </citation>
    <scope>NUCLEOTIDE SEQUENCE</scope>
</reference>
<evidence type="ECO:0000256" key="1">
    <source>
        <dbReference type="SAM" id="MobiDB-lite"/>
    </source>
</evidence>
<feature type="region of interest" description="Disordered" evidence="1">
    <location>
        <begin position="63"/>
        <end position="85"/>
    </location>
</feature>
<feature type="compositionally biased region" description="Basic and acidic residues" evidence="1">
    <location>
        <begin position="74"/>
        <end position="85"/>
    </location>
</feature>
<gene>
    <name evidence="2" type="ORF">APHIGO_LOCUS8350</name>
</gene>
<evidence type="ECO:0000313" key="2">
    <source>
        <dbReference type="EMBL" id="CAH1731681.1"/>
    </source>
</evidence>
<proteinExistence type="predicted"/>
<evidence type="ECO:0000313" key="3">
    <source>
        <dbReference type="Proteomes" id="UP001154329"/>
    </source>
</evidence>
<organism evidence="2 3">
    <name type="scientific">Aphis gossypii</name>
    <name type="common">Cotton aphid</name>
    <dbReference type="NCBI Taxonomy" id="80765"/>
    <lineage>
        <taxon>Eukaryota</taxon>
        <taxon>Metazoa</taxon>
        <taxon>Ecdysozoa</taxon>
        <taxon>Arthropoda</taxon>
        <taxon>Hexapoda</taxon>
        <taxon>Insecta</taxon>
        <taxon>Pterygota</taxon>
        <taxon>Neoptera</taxon>
        <taxon>Paraneoptera</taxon>
        <taxon>Hemiptera</taxon>
        <taxon>Sternorrhyncha</taxon>
        <taxon>Aphidomorpha</taxon>
        <taxon>Aphidoidea</taxon>
        <taxon>Aphididae</taxon>
        <taxon>Aphidini</taxon>
        <taxon>Aphis</taxon>
        <taxon>Aphis</taxon>
    </lineage>
</organism>
<dbReference type="EMBL" id="OU899036">
    <property type="protein sequence ID" value="CAH1731681.1"/>
    <property type="molecule type" value="Genomic_DNA"/>
</dbReference>
<accession>A0A9P0NJA0</accession>
<protein>
    <submittedName>
        <fullName evidence="2">Uncharacterized protein</fullName>
    </submittedName>
</protein>
<sequence>MEQNKLIMVSLFGEDHYDSDEETIQFQQNMKHRIHDAFGSDSESAENSDILEIEYTDISDDEEGIGHHHIIPPDTRDNNKDKPKSFHEAKHIATQSVGRLQVIQTREKPVDQKKALAQYQRQIATRITKCQIQNNIRLHDSIVLTNKFGQPVKLDENDIVKDENKMIQEADKAIHGKNIIDTIMQFIPHQPEKNEEGT</sequence>
<name>A0A9P0NJA0_APHGO</name>